<evidence type="ECO:0000313" key="3">
    <source>
        <dbReference type="Proteomes" id="UP000054526"/>
    </source>
</evidence>
<accession>A0ABR5A936</accession>
<feature type="region of interest" description="Disordered" evidence="1">
    <location>
        <begin position="24"/>
        <end position="96"/>
    </location>
</feature>
<dbReference type="EMBL" id="JXAL01000001">
    <property type="protein sequence ID" value="KIL37528.1"/>
    <property type="molecule type" value="Genomic_DNA"/>
</dbReference>
<keyword evidence="3" id="KW-1185">Reference proteome</keyword>
<gene>
    <name evidence="2" type="ORF">SD71_02555</name>
</gene>
<evidence type="ECO:0000313" key="2">
    <source>
        <dbReference type="EMBL" id="KIL37528.1"/>
    </source>
</evidence>
<feature type="compositionally biased region" description="Polar residues" evidence="1">
    <location>
        <begin position="72"/>
        <end position="86"/>
    </location>
</feature>
<organism evidence="2 3">
    <name type="scientific">Cohnella kolymensis</name>
    <dbReference type="NCBI Taxonomy" id="1590652"/>
    <lineage>
        <taxon>Bacteria</taxon>
        <taxon>Bacillati</taxon>
        <taxon>Bacillota</taxon>
        <taxon>Bacilli</taxon>
        <taxon>Bacillales</taxon>
        <taxon>Paenibacillaceae</taxon>
        <taxon>Cohnella</taxon>
    </lineage>
</organism>
<protein>
    <submittedName>
        <fullName evidence="2">Uncharacterized protein</fullName>
    </submittedName>
</protein>
<proteinExistence type="predicted"/>
<reference evidence="2 3" key="1">
    <citation type="submission" date="2014-12" db="EMBL/GenBank/DDBJ databases">
        <title>Draft genome sequence of Cohnella kolymensis strain B-2846.</title>
        <authorList>
            <person name="Karlyshev A.V."/>
            <person name="Kudryashova E.B."/>
        </authorList>
    </citation>
    <scope>NUCLEOTIDE SEQUENCE [LARGE SCALE GENOMIC DNA]</scope>
    <source>
        <strain evidence="2 3">VKM B-2846</strain>
    </source>
</reference>
<evidence type="ECO:0000256" key="1">
    <source>
        <dbReference type="SAM" id="MobiDB-lite"/>
    </source>
</evidence>
<dbReference type="Proteomes" id="UP000054526">
    <property type="component" value="Unassembled WGS sequence"/>
</dbReference>
<dbReference type="RefSeq" id="WP_041059082.1">
    <property type="nucleotide sequence ID" value="NZ_JXAL01000001.1"/>
</dbReference>
<sequence length="96" mass="10456">MAENNNFEPPAGQTARVVADVPGDEAMRSNLQQQIENDGHPGSCGINNSRNNADEPTIAPGLDTDDRLRKPASTQDRQQGDTTEVTNAYFDRTPED</sequence>
<name>A0ABR5A936_9BACL</name>
<comment type="caution">
    <text evidence="2">The sequence shown here is derived from an EMBL/GenBank/DDBJ whole genome shotgun (WGS) entry which is preliminary data.</text>
</comment>